<dbReference type="RefSeq" id="WP_054537340.1">
    <property type="nucleotide sequence ID" value="NZ_LGKP01000042.1"/>
</dbReference>
<proteinExistence type="predicted"/>
<accession>A0A0P6XJ67</accession>
<dbReference type="STRING" id="70996.SE18_25730"/>
<name>A0A0P6XJ67_9CHLR</name>
<evidence type="ECO:0000313" key="2">
    <source>
        <dbReference type="Proteomes" id="UP000050277"/>
    </source>
</evidence>
<dbReference type="AlphaFoldDB" id="A0A0P6XJ67"/>
<dbReference type="Gene3D" id="3.30.420.40">
    <property type="match status" value="1"/>
</dbReference>
<dbReference type="EMBL" id="LGKP01000042">
    <property type="protein sequence ID" value="KPL79989.1"/>
    <property type="molecule type" value="Genomic_DNA"/>
</dbReference>
<dbReference type="OrthoDB" id="168949at2"/>
<gene>
    <name evidence="1" type="ORF">SE18_25730</name>
</gene>
<comment type="caution">
    <text evidence="1">The sequence shown here is derived from an EMBL/GenBank/DDBJ whole genome shotgun (WGS) entry which is preliminary data.</text>
</comment>
<sequence>MNVQTVYQLLLNKQKVREEGFTLSGINVVGEITQIKIGWDRGNGQAKLASSRIDGTIVTREVPNVYRSAEEVRAGERVTTYGLATKLSDGSWSSFGQPYWIGEEAFVGGQSLQIGSTDLRLTDVRQIEFDLAVCVQFLRALGLKPGSYNIVSTFALPNNEIILPKPGEKNIGILPATRKSLKTHYFNKWYKVQEKDKDGHSHEWVLYFDKFGTQSQTMGSFIMYTRSPSGKEQTYGLTELNVYDLGFGDTQVTQFTLRPKYRMVARRLGDGMRRVAEGLVKRVQSEISQQGRVNQSRLNIAKAQMIVRTKKIISKGKEQDISKVVAEVTEREGANLAGEILEDLRTTSAYCVFVGGATKDKGIREMIERHANHIWGDEAEETYHIIDESLASEANAIGAFLTTAWHFAAQG</sequence>
<organism evidence="1 2">
    <name type="scientific">Herpetosiphon geysericola</name>
    <dbReference type="NCBI Taxonomy" id="70996"/>
    <lineage>
        <taxon>Bacteria</taxon>
        <taxon>Bacillati</taxon>
        <taxon>Chloroflexota</taxon>
        <taxon>Chloroflexia</taxon>
        <taxon>Herpetosiphonales</taxon>
        <taxon>Herpetosiphonaceae</taxon>
        <taxon>Herpetosiphon</taxon>
    </lineage>
</organism>
<evidence type="ECO:0000313" key="1">
    <source>
        <dbReference type="EMBL" id="KPL79989.1"/>
    </source>
</evidence>
<keyword evidence="2" id="KW-1185">Reference proteome</keyword>
<evidence type="ECO:0008006" key="3">
    <source>
        <dbReference type="Google" id="ProtNLM"/>
    </source>
</evidence>
<protein>
    <recommendedName>
        <fullName evidence="3">Actin-like protein N-terminal domain-containing protein</fullName>
    </recommendedName>
</protein>
<dbReference type="Proteomes" id="UP000050277">
    <property type="component" value="Unassembled WGS sequence"/>
</dbReference>
<reference evidence="1 2" key="1">
    <citation type="submission" date="2015-07" db="EMBL/GenBank/DDBJ databases">
        <title>Whole genome sequence of Herpetosiphon geysericola DSM 7119.</title>
        <authorList>
            <person name="Hemp J."/>
            <person name="Ward L.M."/>
            <person name="Pace L.A."/>
            <person name="Fischer W.W."/>
        </authorList>
    </citation>
    <scope>NUCLEOTIDE SEQUENCE [LARGE SCALE GENOMIC DNA]</scope>
    <source>
        <strain evidence="1 2">DSM 7119</strain>
    </source>
</reference>